<name>A0A1I6ECR0_9FIRM</name>
<dbReference type="InterPro" id="IPR000318">
    <property type="entry name" value="Nase_comp1_CS"/>
</dbReference>
<dbReference type="Proteomes" id="UP000199584">
    <property type="component" value="Unassembled WGS sequence"/>
</dbReference>
<keyword evidence="1 2" id="KW-0535">Nitrogen fixation</keyword>
<reference evidence="5" key="1">
    <citation type="submission" date="2016-10" db="EMBL/GenBank/DDBJ databases">
        <authorList>
            <person name="Varghese N."/>
            <person name="Submissions S."/>
        </authorList>
    </citation>
    <scope>NUCLEOTIDE SEQUENCE [LARGE SCALE GENOMIC DNA]</scope>
    <source>
        <strain evidence="5">DSM 3669</strain>
    </source>
</reference>
<accession>A0A1I6ECR0</accession>
<dbReference type="InterPro" id="IPR050152">
    <property type="entry name" value="ChlB/BchB/BchZ"/>
</dbReference>
<dbReference type="OrthoDB" id="9800746at2"/>
<evidence type="ECO:0000256" key="2">
    <source>
        <dbReference type="RuleBase" id="RU004021"/>
    </source>
</evidence>
<sequence>MPRETKHYRNVNENPCNMCMPMGGILPFKGIEDAMVIIHGSQGCSTYMRRHIAEHYNEPIDVGSSSLNEKGTIYGGSQNLFQALDNIRKVYKPRLIGILTSCLAETIGEDVEGIARDYLKQRGLDDFPLVAVSTPGYGGTHSEGYWLAVKKTVVALARPTEKHDGINVIVPNLSPADIREIKRILELMDIKYTLLPDISETLDRPIARPYTKIPPGGTKVEAIRRMPGAAATIQFGITVEENVSPGRYLQSQFGVPLYNLPVPMGVEATDMFVGLLAGLAGGSVPKTLELERGRLLDCMVDSHKYNAQGRGAVFGDPELVYAVVRTCAENGLYPAVVATGSGNTGLEDLLEPVLADCPGEVRFHNETDFAQIRTTCRETGVNIAIGHSDGKYLTEKEGIPLARMGFPIHDRVGGQRLLSVGYTGTTMFLDRITNTLLEYKHKNYRAAMYRKFYRNTGIEERGHTSLMGQAFGSEECPQLIPVLRGELR</sequence>
<evidence type="ECO:0000313" key="4">
    <source>
        <dbReference type="EMBL" id="SFR15536.1"/>
    </source>
</evidence>
<protein>
    <submittedName>
        <fullName evidence="4">Nitrogenase molybdenum-iron protein NifN</fullName>
    </submittedName>
</protein>
<dbReference type="PROSITE" id="PS00699">
    <property type="entry name" value="NITROGENASE_1_1"/>
    <property type="match status" value="1"/>
</dbReference>
<dbReference type="PANTHER" id="PTHR33712:SF7">
    <property type="entry name" value="LIGHT-INDEPENDENT PROTOCHLOROPHYLLIDE REDUCTASE SUBUNIT B"/>
    <property type="match status" value="1"/>
</dbReference>
<dbReference type="Gene3D" id="3.40.50.1980">
    <property type="entry name" value="Nitrogenase molybdenum iron protein domain"/>
    <property type="match status" value="3"/>
</dbReference>
<dbReference type="GO" id="GO:0016163">
    <property type="term" value="F:nitrogenase activity"/>
    <property type="evidence" value="ECO:0007669"/>
    <property type="project" value="InterPro"/>
</dbReference>
<organism evidence="4 5">
    <name type="scientific">Desulfoscipio geothermicus DSM 3669</name>
    <dbReference type="NCBI Taxonomy" id="1121426"/>
    <lineage>
        <taxon>Bacteria</taxon>
        <taxon>Bacillati</taxon>
        <taxon>Bacillota</taxon>
        <taxon>Clostridia</taxon>
        <taxon>Eubacteriales</taxon>
        <taxon>Desulfallaceae</taxon>
        <taxon>Desulfoscipio</taxon>
    </lineage>
</organism>
<evidence type="ECO:0000313" key="5">
    <source>
        <dbReference type="Proteomes" id="UP000199584"/>
    </source>
</evidence>
<dbReference type="Gene3D" id="1.20.89.10">
    <property type="entry name" value="Nitrogenase Molybdenum-iron Protein, subunit B, domain 4"/>
    <property type="match status" value="1"/>
</dbReference>
<dbReference type="Pfam" id="PF00148">
    <property type="entry name" value="Oxidored_nitro"/>
    <property type="match status" value="1"/>
</dbReference>
<dbReference type="STRING" id="39060.SAMN05660706_1367"/>
<dbReference type="EMBL" id="FOYM01000036">
    <property type="protein sequence ID" value="SFR15536.1"/>
    <property type="molecule type" value="Genomic_DNA"/>
</dbReference>
<proteinExistence type="inferred from homology"/>
<dbReference type="SUPFAM" id="SSF53807">
    <property type="entry name" value="Helical backbone' metal receptor"/>
    <property type="match status" value="1"/>
</dbReference>
<dbReference type="InterPro" id="IPR000510">
    <property type="entry name" value="Nase/OxRdtase_comp1"/>
</dbReference>
<comment type="similarity">
    <text evidence="2">Belongs to the NifD/NifK/NifE/NifN family.</text>
</comment>
<evidence type="ECO:0000256" key="1">
    <source>
        <dbReference type="ARBA" id="ARBA00023231"/>
    </source>
</evidence>
<dbReference type="RefSeq" id="WP_092487016.1">
    <property type="nucleotide sequence ID" value="NZ_FOYM01000036.1"/>
</dbReference>
<gene>
    <name evidence="4" type="ORF">SAMN05660706_1367</name>
</gene>
<feature type="domain" description="Nitrogenase/oxidoreductase component 1" evidence="3">
    <location>
        <begin position="19"/>
        <end position="436"/>
    </location>
</feature>
<dbReference type="PANTHER" id="PTHR33712">
    <property type="entry name" value="LIGHT-INDEPENDENT PROTOCHLOROPHYLLIDE REDUCTASE SUBUNIT B"/>
    <property type="match status" value="1"/>
</dbReference>
<evidence type="ECO:0000259" key="3">
    <source>
        <dbReference type="Pfam" id="PF00148"/>
    </source>
</evidence>
<keyword evidence="5" id="KW-1185">Reference proteome</keyword>
<dbReference type="AlphaFoldDB" id="A0A1I6ECR0"/>